<keyword evidence="2" id="KW-1185">Reference proteome</keyword>
<comment type="caution">
    <text evidence="1">The sequence shown here is derived from an EMBL/GenBank/DDBJ whole genome shotgun (WGS) entry which is preliminary data.</text>
</comment>
<dbReference type="AlphaFoldDB" id="A0A9P5N7P4"/>
<accession>A0A9P5N7P4</accession>
<evidence type="ECO:0000313" key="1">
    <source>
        <dbReference type="EMBL" id="KAF8870393.1"/>
    </source>
</evidence>
<proteinExistence type="predicted"/>
<evidence type="ECO:0000313" key="2">
    <source>
        <dbReference type="Proteomes" id="UP000724874"/>
    </source>
</evidence>
<sequence>MVVRDVKTHWNYTHAMICRGLLLRESIDTWVFNVPALRGVGLSVGDWKLLSDVGKFLEVR</sequence>
<dbReference type="OrthoDB" id="3264316at2759"/>
<gene>
    <name evidence="1" type="ORF">CPB84DRAFT_1693138</name>
</gene>
<dbReference type="EMBL" id="JADNYJ010000358">
    <property type="protein sequence ID" value="KAF8870393.1"/>
    <property type="molecule type" value="Genomic_DNA"/>
</dbReference>
<protein>
    <submittedName>
        <fullName evidence="1">Uncharacterized protein</fullName>
    </submittedName>
</protein>
<dbReference type="Proteomes" id="UP000724874">
    <property type="component" value="Unassembled WGS sequence"/>
</dbReference>
<organism evidence="1 2">
    <name type="scientific">Gymnopilus junonius</name>
    <name type="common">Spectacular rustgill mushroom</name>
    <name type="synonym">Gymnopilus spectabilis subsp. junonius</name>
    <dbReference type="NCBI Taxonomy" id="109634"/>
    <lineage>
        <taxon>Eukaryota</taxon>
        <taxon>Fungi</taxon>
        <taxon>Dikarya</taxon>
        <taxon>Basidiomycota</taxon>
        <taxon>Agaricomycotina</taxon>
        <taxon>Agaricomycetes</taxon>
        <taxon>Agaricomycetidae</taxon>
        <taxon>Agaricales</taxon>
        <taxon>Agaricineae</taxon>
        <taxon>Hymenogastraceae</taxon>
        <taxon>Gymnopilus</taxon>
    </lineage>
</organism>
<name>A0A9P5N7P4_GYMJU</name>
<reference evidence="1" key="1">
    <citation type="submission" date="2020-11" db="EMBL/GenBank/DDBJ databases">
        <authorList>
            <consortium name="DOE Joint Genome Institute"/>
            <person name="Ahrendt S."/>
            <person name="Riley R."/>
            <person name="Andreopoulos W."/>
            <person name="LaButti K."/>
            <person name="Pangilinan J."/>
            <person name="Ruiz-duenas F.J."/>
            <person name="Barrasa J.M."/>
            <person name="Sanchez-Garcia M."/>
            <person name="Camarero S."/>
            <person name="Miyauchi S."/>
            <person name="Serrano A."/>
            <person name="Linde D."/>
            <person name="Babiker R."/>
            <person name="Drula E."/>
            <person name="Ayuso-Fernandez I."/>
            <person name="Pacheco R."/>
            <person name="Padilla G."/>
            <person name="Ferreira P."/>
            <person name="Barriuso J."/>
            <person name="Kellner H."/>
            <person name="Castanera R."/>
            <person name="Alfaro M."/>
            <person name="Ramirez L."/>
            <person name="Pisabarro A.G."/>
            <person name="Kuo A."/>
            <person name="Tritt A."/>
            <person name="Lipzen A."/>
            <person name="He G."/>
            <person name="Yan M."/>
            <person name="Ng V."/>
            <person name="Cullen D."/>
            <person name="Martin F."/>
            <person name="Rosso M.-N."/>
            <person name="Henrissat B."/>
            <person name="Hibbett D."/>
            <person name="Martinez A.T."/>
            <person name="Grigoriev I.V."/>
        </authorList>
    </citation>
    <scope>NUCLEOTIDE SEQUENCE</scope>
    <source>
        <strain evidence="1">AH 44721</strain>
    </source>
</reference>